<dbReference type="Proteomes" id="UP000297946">
    <property type="component" value="Unassembled WGS sequence"/>
</dbReference>
<dbReference type="EMBL" id="RQER01000008">
    <property type="protein sequence ID" value="TGJ99823.1"/>
    <property type="molecule type" value="Genomic_DNA"/>
</dbReference>
<proteinExistence type="predicted"/>
<dbReference type="AlphaFoldDB" id="A0A5R2ASY4"/>
<accession>A0A5R2ASY4</accession>
<reference evidence="2 3" key="1">
    <citation type="journal article" date="2019" name="PLoS Negl. Trop. Dis.">
        <title>Revisiting the worldwide diversity of Leptospira species in the environment.</title>
        <authorList>
            <person name="Vincent A.T."/>
            <person name="Schiettekatte O."/>
            <person name="Bourhy P."/>
            <person name="Veyrier F.J."/>
            <person name="Picardeau M."/>
        </authorList>
    </citation>
    <scope>NUCLEOTIDE SEQUENCE [LARGE SCALE GENOMIC DNA]</scope>
    <source>
        <strain evidence="2 3">SSW18</strain>
    </source>
</reference>
<evidence type="ECO:0000313" key="3">
    <source>
        <dbReference type="Proteomes" id="UP000297946"/>
    </source>
</evidence>
<evidence type="ECO:0000259" key="1">
    <source>
        <dbReference type="Pfam" id="PF22751"/>
    </source>
</evidence>
<protein>
    <submittedName>
        <fullName evidence="2">DUF488 family protein</fullName>
    </submittedName>
</protein>
<organism evidence="2 3">
    <name type="scientific">Leptospira langatensis</name>
    <dbReference type="NCBI Taxonomy" id="2484983"/>
    <lineage>
        <taxon>Bacteria</taxon>
        <taxon>Pseudomonadati</taxon>
        <taxon>Spirochaetota</taxon>
        <taxon>Spirochaetia</taxon>
        <taxon>Leptospirales</taxon>
        <taxon>Leptospiraceae</taxon>
        <taxon>Leptospira</taxon>
    </lineage>
</organism>
<comment type="caution">
    <text evidence="2">The sequence shown here is derived from an EMBL/GenBank/DDBJ whole genome shotgun (WGS) entry which is preliminary data.</text>
</comment>
<feature type="domain" description="DUF488" evidence="1">
    <location>
        <begin position="24"/>
        <end position="114"/>
    </location>
</feature>
<dbReference type="InterPro" id="IPR054495">
    <property type="entry name" value="DUF488-N3a"/>
</dbReference>
<dbReference type="Pfam" id="PF22751">
    <property type="entry name" value="DUF488-N3a"/>
    <property type="match status" value="1"/>
</dbReference>
<gene>
    <name evidence="2" type="ORF">EHO57_13750</name>
</gene>
<sequence>MQIYTSYHHKTDILLENGIVVFNISRFAPRWIAKGKQLHFLSLAPTEEMVKAGYEWEQFEDQILKPLNPAEVVARLRIMANLLSGSRATAIALCCYEKDPDKCHRRRVAWWLTNAGYPTFEYYEQSSEGPVLFPLSSS</sequence>
<dbReference type="RefSeq" id="WP_135698330.1">
    <property type="nucleotide sequence ID" value="NZ_RQER01000008.1"/>
</dbReference>
<name>A0A5R2ASY4_9LEPT</name>
<evidence type="ECO:0000313" key="2">
    <source>
        <dbReference type="EMBL" id="TGJ99823.1"/>
    </source>
</evidence>